<proteinExistence type="predicted"/>
<organism evidence="1 2">
    <name type="scientific">Streptomyces jumonjinensis</name>
    <dbReference type="NCBI Taxonomy" id="1945"/>
    <lineage>
        <taxon>Bacteria</taxon>
        <taxon>Bacillati</taxon>
        <taxon>Actinomycetota</taxon>
        <taxon>Actinomycetes</taxon>
        <taxon>Kitasatosporales</taxon>
        <taxon>Streptomycetaceae</taxon>
        <taxon>Streptomyces</taxon>
    </lineage>
</organism>
<comment type="caution">
    <text evidence="1">The sequence shown here is derived from an EMBL/GenBank/DDBJ whole genome shotgun (WGS) entry which is preliminary data.</text>
</comment>
<accession>A0A646KHT6</accession>
<keyword evidence="2" id="KW-1185">Reference proteome</keyword>
<reference evidence="1 2" key="1">
    <citation type="submission" date="2019-05" db="EMBL/GenBank/DDBJ databases">
        <title>Comparative genomics and metabolomics analyses of clavulanic acid producing Streptomyces species provides insight into specialized metabolism and evolution of beta-lactam biosynthetic gene clusters.</title>
        <authorList>
            <person name="Moore M.A."/>
            <person name="Cruz-Morales P."/>
            <person name="Barona Gomez F."/>
            <person name="Kapil T."/>
        </authorList>
    </citation>
    <scope>NUCLEOTIDE SEQUENCE [LARGE SCALE GENOMIC DNA]</scope>
    <source>
        <strain evidence="1 2">NRRL 5741</strain>
    </source>
</reference>
<evidence type="ECO:0000313" key="1">
    <source>
        <dbReference type="EMBL" id="MQT00576.1"/>
    </source>
</evidence>
<protein>
    <submittedName>
        <fullName evidence="1">Uncharacterized protein</fullName>
    </submittedName>
</protein>
<dbReference type="AlphaFoldDB" id="A0A646KHT6"/>
<name>A0A646KHT6_STRJU</name>
<evidence type="ECO:0000313" key="2">
    <source>
        <dbReference type="Proteomes" id="UP000419138"/>
    </source>
</evidence>
<dbReference type="RefSeq" id="WP_153522210.1">
    <property type="nucleotide sequence ID" value="NZ_JBEPDZ010000044.1"/>
</dbReference>
<dbReference type="Proteomes" id="UP000419138">
    <property type="component" value="Unassembled WGS sequence"/>
</dbReference>
<sequence length="69" mass="6770">MSAPGSLVAGGVSVGLPFAAGRATSVVALVSGGQETYVLAGGVPVQRARVILPLPAAGWAGRLMKAVVR</sequence>
<gene>
    <name evidence="1" type="ORF">FF041_10145</name>
</gene>
<dbReference type="EMBL" id="VCLA01000082">
    <property type="protein sequence ID" value="MQT00576.1"/>
    <property type="molecule type" value="Genomic_DNA"/>
</dbReference>